<protein>
    <submittedName>
        <fullName evidence="4">Transglycosylase SLT domain-containing protein</fullName>
    </submittedName>
</protein>
<evidence type="ECO:0000313" key="5">
    <source>
        <dbReference type="EMBL" id="WUS61260.1"/>
    </source>
</evidence>
<feature type="compositionally biased region" description="Low complexity" evidence="1">
    <location>
        <begin position="108"/>
        <end position="138"/>
    </location>
</feature>
<feature type="region of interest" description="Disordered" evidence="1">
    <location>
        <begin position="172"/>
        <end position="265"/>
    </location>
</feature>
<dbReference type="Proteomes" id="UP001432014">
    <property type="component" value="Chromosome"/>
</dbReference>
<feature type="compositionally biased region" description="Low complexity" evidence="1">
    <location>
        <begin position="237"/>
        <end position="265"/>
    </location>
</feature>
<sequence>MPKHARPRRIPTALLSGRWMTTAALAGAAVAVAAANATPSHGGDPSPVTAASPQATQLEPTAWSTPTSAHRTAVAGHSSSAIPAQRAALPTQRTSAIPAQRAALPPQRGTSTGTARTTAPSSPAAAHPSATPSRTARTWTADHPATAASGTAAPATAPAAVTSAPTAAASAHATADSGAATHPWTGASGPAHSWTGASGSARPWTGASGSARPWTGASGGGTWQATGPYANAGGGSSRPAAQAAATPGQASPAQAPTTQAPTTQATGDLDTWIKDALVVMADNHIPGSYDGIYRNIMRESSGDPQAINLTDSNAAAGHPSKGLLQVIDPTFQAYHVPGTSMDIYDPVANITAACNYAADFYGSIDNVNGPY</sequence>
<organism evidence="4 6">
    <name type="scientific">Kitasatospora herbaricolor</name>
    <dbReference type="NCBI Taxonomy" id="68217"/>
    <lineage>
        <taxon>Bacteria</taxon>
        <taxon>Bacillati</taxon>
        <taxon>Actinomycetota</taxon>
        <taxon>Actinomycetes</taxon>
        <taxon>Kitasatosporales</taxon>
        <taxon>Streptomycetaceae</taxon>
        <taxon>Kitasatospora</taxon>
    </lineage>
</organism>
<proteinExistence type="predicted"/>
<feature type="compositionally biased region" description="Polar residues" evidence="1">
    <location>
        <begin position="59"/>
        <end position="70"/>
    </location>
</feature>
<reference evidence="4 6" key="1">
    <citation type="submission" date="2022-10" db="EMBL/GenBank/DDBJ databases">
        <title>The complete genomes of actinobacterial strains from the NBC collection.</title>
        <authorList>
            <person name="Joergensen T.S."/>
            <person name="Alvarez Arevalo M."/>
            <person name="Sterndorff E.B."/>
            <person name="Faurdal D."/>
            <person name="Vuksanovic O."/>
            <person name="Mourched A.-S."/>
            <person name="Charusanti P."/>
            <person name="Shaw S."/>
            <person name="Blin K."/>
            <person name="Weber T."/>
        </authorList>
    </citation>
    <scope>NUCLEOTIDE SEQUENCE [LARGE SCALE GENOMIC DNA]</scope>
    <source>
        <strain evidence="4 6">NBC_01247</strain>
    </source>
</reference>
<gene>
    <name evidence="4" type="ORF">OG469_00365</name>
    <name evidence="5" type="ORF">OG469_40655</name>
</gene>
<feature type="compositionally biased region" description="Low complexity" evidence="1">
    <location>
        <begin position="172"/>
        <end position="181"/>
    </location>
</feature>
<feature type="domain" description="Transglycosylase SLT" evidence="3">
    <location>
        <begin position="296"/>
        <end position="366"/>
    </location>
</feature>
<name>A0ABZ1VZV1_9ACTN</name>
<dbReference type="InterPro" id="IPR023346">
    <property type="entry name" value="Lysozyme-like_dom_sf"/>
</dbReference>
<accession>A0ABZ1VZV1</accession>
<evidence type="ECO:0000313" key="6">
    <source>
        <dbReference type="Proteomes" id="UP001432014"/>
    </source>
</evidence>
<dbReference type="Gene3D" id="1.10.530.10">
    <property type="match status" value="1"/>
</dbReference>
<dbReference type="SUPFAM" id="SSF53955">
    <property type="entry name" value="Lysozyme-like"/>
    <property type="match status" value="1"/>
</dbReference>
<evidence type="ECO:0000256" key="2">
    <source>
        <dbReference type="SAM" id="SignalP"/>
    </source>
</evidence>
<keyword evidence="6" id="KW-1185">Reference proteome</keyword>
<dbReference type="RefSeq" id="WP_329492703.1">
    <property type="nucleotide sequence ID" value="NZ_CP108460.1"/>
</dbReference>
<evidence type="ECO:0000313" key="4">
    <source>
        <dbReference type="EMBL" id="WUS54086.1"/>
    </source>
</evidence>
<feature type="region of interest" description="Disordered" evidence="1">
    <location>
        <begin position="59"/>
        <end position="138"/>
    </location>
</feature>
<evidence type="ECO:0000259" key="3">
    <source>
        <dbReference type="Pfam" id="PF01464"/>
    </source>
</evidence>
<keyword evidence="2" id="KW-0732">Signal</keyword>
<evidence type="ECO:0000256" key="1">
    <source>
        <dbReference type="SAM" id="MobiDB-lite"/>
    </source>
</evidence>
<feature type="signal peptide" evidence="2">
    <location>
        <begin position="1"/>
        <end position="28"/>
    </location>
</feature>
<dbReference type="InterPro" id="IPR008258">
    <property type="entry name" value="Transglycosylase_SLT_dom_1"/>
</dbReference>
<dbReference type="Pfam" id="PF01464">
    <property type="entry name" value="SLT"/>
    <property type="match status" value="1"/>
</dbReference>
<dbReference type="EMBL" id="CP108482">
    <property type="protein sequence ID" value="WUS61260.1"/>
    <property type="molecule type" value="Genomic_DNA"/>
</dbReference>
<feature type="chain" id="PRO_5045034493" evidence="2">
    <location>
        <begin position="29"/>
        <end position="371"/>
    </location>
</feature>
<dbReference type="EMBL" id="CP108482">
    <property type="protein sequence ID" value="WUS54086.1"/>
    <property type="molecule type" value="Genomic_DNA"/>
</dbReference>